<keyword evidence="1" id="KW-0479">Metal-binding</keyword>
<evidence type="ECO:0000256" key="4">
    <source>
        <dbReference type="SAM" id="MobiDB-lite"/>
    </source>
</evidence>
<reference evidence="7" key="2">
    <citation type="submission" date="2025-08" db="UniProtKB">
        <authorList>
            <consortium name="RefSeq"/>
        </authorList>
    </citation>
    <scope>IDENTIFICATION</scope>
</reference>
<keyword evidence="6" id="KW-1185">Reference proteome</keyword>
<gene>
    <name evidence="7" type="primary">LOC114076808</name>
</gene>
<evidence type="ECO:0000313" key="6">
    <source>
        <dbReference type="Proteomes" id="UP000694930"/>
    </source>
</evidence>
<feature type="region of interest" description="Disordered" evidence="4">
    <location>
        <begin position="25"/>
        <end position="70"/>
    </location>
</feature>
<keyword evidence="2" id="KW-0863">Zinc-finger</keyword>
<protein>
    <submittedName>
        <fullName evidence="7">Uncharacterized protein LOC114076808</fullName>
    </submittedName>
</protein>
<reference evidence="6" key="1">
    <citation type="journal article" date="2014" name="Nat. Genet.">
        <title>The genome of the stress-tolerant wild tomato species Solanum pennellii.</title>
        <authorList>
            <person name="Bolger A."/>
            <person name="Scossa F."/>
            <person name="Bolger M.E."/>
            <person name="Lanz C."/>
            <person name="Maumus F."/>
            <person name="Tohge T."/>
            <person name="Quesneville H."/>
            <person name="Alseekh S."/>
            <person name="Sorensen I."/>
            <person name="Lichtenstein G."/>
            <person name="Fich E.A."/>
            <person name="Conte M."/>
            <person name="Keller H."/>
            <person name="Schneeberger K."/>
            <person name="Schwacke R."/>
            <person name="Ofner I."/>
            <person name="Vrebalov J."/>
            <person name="Xu Y."/>
            <person name="Osorio S."/>
            <person name="Aflitos S.A."/>
            <person name="Schijlen E."/>
            <person name="Jimenez-Gomez J.M."/>
            <person name="Ryngajllo M."/>
            <person name="Kimura S."/>
            <person name="Kumar R."/>
            <person name="Koenig D."/>
            <person name="Headland L.R."/>
            <person name="Maloof J.N."/>
            <person name="Sinha N."/>
            <person name="van Ham R.C."/>
            <person name="Lankhorst R.K."/>
            <person name="Mao L."/>
            <person name="Vogel A."/>
            <person name="Arsova B."/>
            <person name="Panstruga R."/>
            <person name="Fei Z."/>
            <person name="Rose J.K."/>
            <person name="Zamir D."/>
            <person name="Carrari F."/>
            <person name="Giovannoni J.J."/>
            <person name="Weigel D."/>
            <person name="Usadel B."/>
            <person name="Fernie A.R."/>
        </authorList>
    </citation>
    <scope>NUCLEOTIDE SEQUENCE [LARGE SCALE GENOMIC DNA]</scope>
    <source>
        <strain evidence="6">cv. LA0716</strain>
    </source>
</reference>
<dbReference type="GeneID" id="114076808"/>
<sequence>MFEKDEIFVPKQTSWFWYYPDGSFTTLSPDQKMTQTGSKRSESGASNESIPYTSSPSEVEVDVDTSNKRKTMEPRANYWMHFEKFTDENGASKAKCKYCAKAYVASTSSNASVPSTSTRPQL</sequence>
<dbReference type="RefSeq" id="XP_027772155.1">
    <property type="nucleotide sequence ID" value="XM_027916354.1"/>
</dbReference>
<organism evidence="6 7">
    <name type="scientific">Solanum pennellii</name>
    <name type="common">Tomato</name>
    <name type="synonym">Lycopersicon pennellii</name>
    <dbReference type="NCBI Taxonomy" id="28526"/>
    <lineage>
        <taxon>Eukaryota</taxon>
        <taxon>Viridiplantae</taxon>
        <taxon>Streptophyta</taxon>
        <taxon>Embryophyta</taxon>
        <taxon>Tracheophyta</taxon>
        <taxon>Spermatophyta</taxon>
        <taxon>Magnoliopsida</taxon>
        <taxon>eudicotyledons</taxon>
        <taxon>Gunneridae</taxon>
        <taxon>Pentapetalae</taxon>
        <taxon>asterids</taxon>
        <taxon>lamiids</taxon>
        <taxon>Solanales</taxon>
        <taxon>Solanaceae</taxon>
        <taxon>Solanoideae</taxon>
        <taxon>Solaneae</taxon>
        <taxon>Solanum</taxon>
        <taxon>Solanum subgen. Lycopersicon</taxon>
    </lineage>
</organism>
<feature type="domain" description="BED-type" evidence="5">
    <location>
        <begin position="77"/>
        <end position="111"/>
    </location>
</feature>
<name>A0ABM1V8T7_SOLPN</name>
<evidence type="ECO:0000259" key="5">
    <source>
        <dbReference type="Pfam" id="PF02892"/>
    </source>
</evidence>
<evidence type="ECO:0000313" key="7">
    <source>
        <dbReference type="RefSeq" id="XP_027772155.1"/>
    </source>
</evidence>
<dbReference type="InterPro" id="IPR003656">
    <property type="entry name" value="Znf_BED"/>
</dbReference>
<keyword evidence="3" id="KW-0862">Zinc</keyword>
<proteinExistence type="predicted"/>
<feature type="compositionally biased region" description="Polar residues" evidence="4">
    <location>
        <begin position="25"/>
        <end position="57"/>
    </location>
</feature>
<evidence type="ECO:0000256" key="2">
    <source>
        <dbReference type="ARBA" id="ARBA00022771"/>
    </source>
</evidence>
<evidence type="ECO:0000256" key="3">
    <source>
        <dbReference type="ARBA" id="ARBA00022833"/>
    </source>
</evidence>
<evidence type="ECO:0000256" key="1">
    <source>
        <dbReference type="ARBA" id="ARBA00022723"/>
    </source>
</evidence>
<dbReference type="Proteomes" id="UP000694930">
    <property type="component" value="Chromosome 4"/>
</dbReference>
<dbReference type="Pfam" id="PF02892">
    <property type="entry name" value="zf-BED"/>
    <property type="match status" value="1"/>
</dbReference>
<accession>A0ABM1V8T7</accession>